<evidence type="ECO:0000313" key="2">
    <source>
        <dbReference type="EMBL" id="CAE7895862.1"/>
    </source>
</evidence>
<evidence type="ECO:0000313" key="3">
    <source>
        <dbReference type="Proteomes" id="UP000601435"/>
    </source>
</evidence>
<feature type="coiled-coil region" evidence="1">
    <location>
        <begin position="5"/>
        <end position="50"/>
    </location>
</feature>
<accession>A0A813B8X7</accession>
<dbReference type="AlphaFoldDB" id="A0A813B8X7"/>
<keyword evidence="1" id="KW-0175">Coiled coil</keyword>
<dbReference type="EMBL" id="CAJNJA010068774">
    <property type="protein sequence ID" value="CAE7895862.1"/>
    <property type="molecule type" value="Genomic_DNA"/>
</dbReference>
<gene>
    <name evidence="2" type="primary">SEP2</name>
    <name evidence="2" type="ORF">SNEC2469_LOCUS29986</name>
</gene>
<protein>
    <submittedName>
        <fullName evidence="2">SEP2 protein</fullName>
    </submittedName>
</protein>
<proteinExistence type="predicted"/>
<organism evidence="2 3">
    <name type="scientific">Symbiodinium necroappetens</name>
    <dbReference type="NCBI Taxonomy" id="1628268"/>
    <lineage>
        <taxon>Eukaryota</taxon>
        <taxon>Sar</taxon>
        <taxon>Alveolata</taxon>
        <taxon>Dinophyceae</taxon>
        <taxon>Suessiales</taxon>
        <taxon>Symbiodiniaceae</taxon>
        <taxon>Symbiodinium</taxon>
    </lineage>
</organism>
<comment type="caution">
    <text evidence="2">The sequence shown here is derived from an EMBL/GenBank/DDBJ whole genome shotgun (WGS) entry which is preliminary data.</text>
</comment>
<reference evidence="2" key="1">
    <citation type="submission" date="2021-02" db="EMBL/GenBank/DDBJ databases">
        <authorList>
            <person name="Dougan E. K."/>
            <person name="Rhodes N."/>
            <person name="Thang M."/>
            <person name="Chan C."/>
        </authorList>
    </citation>
    <scope>NUCLEOTIDE SEQUENCE</scope>
</reference>
<sequence>MTLPLTELKSKIEEGEAESKAAEKELDALLRSLQRQYEAGQKLKAQKQKEINERGLSLMKAAQVYREYTKQEA</sequence>
<evidence type="ECO:0000256" key="1">
    <source>
        <dbReference type="SAM" id="Coils"/>
    </source>
</evidence>
<name>A0A813B8X7_9DINO</name>
<keyword evidence="3" id="KW-1185">Reference proteome</keyword>
<dbReference type="Proteomes" id="UP000601435">
    <property type="component" value="Unassembled WGS sequence"/>
</dbReference>